<name>A0A562V9C5_9ACTN</name>
<dbReference type="EMBL" id="VLLL01000005">
    <property type="protein sequence ID" value="TWJ14494.1"/>
    <property type="molecule type" value="Genomic_DNA"/>
</dbReference>
<feature type="domain" description="N-acetyltransferase" evidence="3">
    <location>
        <begin position="1"/>
        <end position="175"/>
    </location>
</feature>
<reference evidence="4 5" key="1">
    <citation type="journal article" date="2013" name="Stand. Genomic Sci.">
        <title>Genomic Encyclopedia of Type Strains, Phase I: The one thousand microbial genomes (KMG-I) project.</title>
        <authorList>
            <person name="Kyrpides N.C."/>
            <person name="Woyke T."/>
            <person name="Eisen J.A."/>
            <person name="Garrity G."/>
            <person name="Lilburn T.G."/>
            <person name="Beck B.J."/>
            <person name="Whitman W.B."/>
            <person name="Hugenholtz P."/>
            <person name="Klenk H.P."/>
        </authorList>
    </citation>
    <scope>NUCLEOTIDE SEQUENCE [LARGE SCALE GENOMIC DNA]</scope>
    <source>
        <strain evidence="4 5">DSM 45044</strain>
    </source>
</reference>
<proteinExistence type="predicted"/>
<keyword evidence="4" id="KW-0689">Ribosomal protein</keyword>
<accession>A0A562V9C5</accession>
<keyword evidence="1" id="KW-0808">Transferase</keyword>
<dbReference type="SUPFAM" id="SSF55729">
    <property type="entry name" value="Acyl-CoA N-acyltransferases (Nat)"/>
    <property type="match status" value="1"/>
</dbReference>
<keyword evidence="4" id="KW-0687">Ribonucleoprotein</keyword>
<dbReference type="RefSeq" id="WP_147131598.1">
    <property type="nucleotide sequence ID" value="NZ_BAABIJ010000001.1"/>
</dbReference>
<dbReference type="OrthoDB" id="143110at2"/>
<dbReference type="PROSITE" id="PS51186">
    <property type="entry name" value="GNAT"/>
    <property type="match status" value="1"/>
</dbReference>
<keyword evidence="5" id="KW-1185">Reference proteome</keyword>
<evidence type="ECO:0000313" key="4">
    <source>
        <dbReference type="EMBL" id="TWJ14494.1"/>
    </source>
</evidence>
<organism evidence="4 5">
    <name type="scientific">Stackebrandtia albiflava</name>
    <dbReference type="NCBI Taxonomy" id="406432"/>
    <lineage>
        <taxon>Bacteria</taxon>
        <taxon>Bacillati</taxon>
        <taxon>Actinomycetota</taxon>
        <taxon>Actinomycetes</taxon>
        <taxon>Glycomycetales</taxon>
        <taxon>Glycomycetaceae</taxon>
        <taxon>Stackebrandtia</taxon>
    </lineage>
</organism>
<comment type="caution">
    <text evidence="4">The sequence shown here is derived from an EMBL/GenBank/DDBJ whole genome shotgun (WGS) entry which is preliminary data.</text>
</comment>
<protein>
    <submittedName>
        <fullName evidence="4">Ribosomal protein S18 acetylase RimI-like enzyme</fullName>
    </submittedName>
</protein>
<dbReference type="Pfam" id="PF00583">
    <property type="entry name" value="Acetyltransf_1"/>
    <property type="match status" value="1"/>
</dbReference>
<evidence type="ECO:0000256" key="2">
    <source>
        <dbReference type="ARBA" id="ARBA00023315"/>
    </source>
</evidence>
<dbReference type="InterPro" id="IPR000182">
    <property type="entry name" value="GNAT_dom"/>
</dbReference>
<dbReference type="AlphaFoldDB" id="A0A562V9C5"/>
<dbReference type="InterPro" id="IPR050832">
    <property type="entry name" value="Bact_Acetyltransf"/>
</dbReference>
<dbReference type="CDD" id="cd04301">
    <property type="entry name" value="NAT_SF"/>
    <property type="match status" value="1"/>
</dbReference>
<dbReference type="GO" id="GO:0016747">
    <property type="term" value="F:acyltransferase activity, transferring groups other than amino-acyl groups"/>
    <property type="evidence" value="ECO:0007669"/>
    <property type="project" value="InterPro"/>
</dbReference>
<evidence type="ECO:0000256" key="1">
    <source>
        <dbReference type="ARBA" id="ARBA00022679"/>
    </source>
</evidence>
<keyword evidence="2" id="KW-0012">Acyltransferase</keyword>
<sequence length="177" mass="19429">MTIRFAYADDAEPLSALAAETFPLACPPTLPPSDIRRFITEHLSPARFTEHLTNETRTLLLTERDDRITGYALLRNEPPAADVAAMLPQGHVVELNKFFLRSDEHGNGTATALLDAVTDHAATTGAGYIWLGVSRDNARANRFYQRHGFSLVGHKSFTVGGTVLPEDFVRLRTLPAG</sequence>
<dbReference type="PANTHER" id="PTHR43877">
    <property type="entry name" value="AMINOALKYLPHOSPHONATE N-ACETYLTRANSFERASE-RELATED-RELATED"/>
    <property type="match status" value="1"/>
</dbReference>
<dbReference type="Gene3D" id="3.40.630.30">
    <property type="match status" value="1"/>
</dbReference>
<evidence type="ECO:0000313" key="5">
    <source>
        <dbReference type="Proteomes" id="UP000321617"/>
    </source>
</evidence>
<evidence type="ECO:0000259" key="3">
    <source>
        <dbReference type="PROSITE" id="PS51186"/>
    </source>
</evidence>
<dbReference type="Proteomes" id="UP000321617">
    <property type="component" value="Unassembled WGS sequence"/>
</dbReference>
<dbReference type="InterPro" id="IPR016181">
    <property type="entry name" value="Acyl_CoA_acyltransferase"/>
</dbReference>
<dbReference type="GO" id="GO:0005840">
    <property type="term" value="C:ribosome"/>
    <property type="evidence" value="ECO:0007669"/>
    <property type="project" value="UniProtKB-KW"/>
</dbReference>
<gene>
    <name evidence="4" type="ORF">LX16_0178</name>
</gene>